<gene>
    <name evidence="2" type="ORF">NSJP_1262</name>
</gene>
<dbReference type="GO" id="GO:0004197">
    <property type="term" value="F:cysteine-type endopeptidase activity"/>
    <property type="evidence" value="ECO:0007669"/>
    <property type="project" value="InterPro"/>
</dbReference>
<dbReference type="Pfam" id="PF00656">
    <property type="entry name" value="Peptidase_C14"/>
    <property type="match status" value="1"/>
</dbReference>
<dbReference type="OrthoDB" id="473693at2"/>
<organism evidence="2 3">
    <name type="scientific">Nitrospira japonica</name>
    <dbReference type="NCBI Taxonomy" id="1325564"/>
    <lineage>
        <taxon>Bacteria</taxon>
        <taxon>Pseudomonadati</taxon>
        <taxon>Nitrospirota</taxon>
        <taxon>Nitrospiria</taxon>
        <taxon>Nitrospirales</taxon>
        <taxon>Nitrospiraceae</taxon>
        <taxon>Nitrospira</taxon>
    </lineage>
</organism>
<dbReference type="GO" id="GO:0006508">
    <property type="term" value="P:proteolysis"/>
    <property type="evidence" value="ECO:0007669"/>
    <property type="project" value="InterPro"/>
</dbReference>
<keyword evidence="3" id="KW-1185">Reference proteome</keyword>
<dbReference type="InterPro" id="IPR013783">
    <property type="entry name" value="Ig-like_fold"/>
</dbReference>
<dbReference type="RefSeq" id="WP_080885970.1">
    <property type="nucleotide sequence ID" value="NZ_LT828648.1"/>
</dbReference>
<feature type="domain" description="Peptidase C14 caspase" evidence="1">
    <location>
        <begin position="332"/>
        <end position="558"/>
    </location>
</feature>
<proteinExistence type="predicted"/>
<dbReference type="InterPro" id="IPR029030">
    <property type="entry name" value="Caspase-like_dom_sf"/>
</dbReference>
<dbReference type="Proteomes" id="UP000192042">
    <property type="component" value="Chromosome I"/>
</dbReference>
<dbReference type="AlphaFoldDB" id="A0A1W1I368"/>
<name>A0A1W1I368_9BACT</name>
<protein>
    <recommendedName>
        <fullName evidence="1">Peptidase C14 caspase domain-containing protein</fullName>
    </recommendedName>
</protein>
<sequence length="573" mass="65207">MATRRTINKLALIVLQVLWIYTPAYSGGLQVIESTVQISGSSDRRFQPNASISVSFKATDYSYASPEFKYVFFAIVPRDEVLERVTSQQVTKWQLFHILMRSPHKAANQLAYKLRFSAPSDFGQFKLVYHQVPWFGMRRLENSDKLGQLARNSEDAYKFIREHLERFYWGWSEIVNFEVSSEGQGTDPFTIYLKANGKNPAFADVKGGLRQSPLKISWSVGSESKLRPDKVLYRYKLWPEENDWSAWTSDRSIRYHFLQKGFHNFSVMGMYKRGDHTIESQPATFDFALDDHMVVKPSSEVIFKGPQTKQFTVDGEDVPPSIAFDTVYAHSKALIVGVWQFSDNRFARFPKEKIEKDIETVGNALKLNNFEVTTLFRDRLSRDEIATALEMLVNAASKDDRLFIYFSSHGFRDKTMPSEAYIATSDCEMDHPSVKCLRLTDIEHQARRALEKQSRQVLIAADSCFSGLGIITKSSGPVNLARLASAQGLFMMTAGMADQLAEIDPTLNMSTFTHYLAKGLRGEASVYDKSGVITLSELLLYVQYNVARTTNSRQIPMLGRVKGDGEMLFRPMH</sequence>
<dbReference type="Gene3D" id="3.40.50.1460">
    <property type="match status" value="1"/>
</dbReference>
<evidence type="ECO:0000259" key="1">
    <source>
        <dbReference type="Pfam" id="PF00656"/>
    </source>
</evidence>
<dbReference type="InterPro" id="IPR011600">
    <property type="entry name" value="Pept_C14_caspase"/>
</dbReference>
<dbReference type="EMBL" id="LT828648">
    <property type="protein sequence ID" value="SLM47434.1"/>
    <property type="molecule type" value="Genomic_DNA"/>
</dbReference>
<evidence type="ECO:0000313" key="3">
    <source>
        <dbReference type="Proteomes" id="UP000192042"/>
    </source>
</evidence>
<reference evidence="2 3" key="1">
    <citation type="submission" date="2017-03" db="EMBL/GenBank/DDBJ databases">
        <authorList>
            <person name="Afonso C.L."/>
            <person name="Miller P.J."/>
            <person name="Scott M.A."/>
            <person name="Spackman E."/>
            <person name="Goraichik I."/>
            <person name="Dimitrov K.M."/>
            <person name="Suarez D.L."/>
            <person name="Swayne D.E."/>
        </authorList>
    </citation>
    <scope>NUCLEOTIDE SEQUENCE [LARGE SCALE GENOMIC DNA]</scope>
    <source>
        <strain evidence="2">Genome sequencing of Nitrospira japonica strain NJ11</strain>
    </source>
</reference>
<dbReference type="KEGG" id="nja:NSJP_1262"/>
<dbReference type="SUPFAM" id="SSF52129">
    <property type="entry name" value="Caspase-like"/>
    <property type="match status" value="1"/>
</dbReference>
<dbReference type="STRING" id="1325564.NSJP_1262"/>
<dbReference type="Gene3D" id="2.60.40.10">
    <property type="entry name" value="Immunoglobulins"/>
    <property type="match status" value="1"/>
</dbReference>
<evidence type="ECO:0000313" key="2">
    <source>
        <dbReference type="EMBL" id="SLM47434.1"/>
    </source>
</evidence>
<accession>A0A1W1I368</accession>